<accession>G8QYZ4</accession>
<sequence length="66" mass="7516">MGILPAMVRFVPVYREPERRILTFVQVVSPPQCVDVLEKELHGKKSLSIRVILLALTLANPLFPYI</sequence>
<evidence type="ECO:0000313" key="1">
    <source>
        <dbReference type="EMBL" id="AEV30853.1"/>
    </source>
</evidence>
<gene>
    <name evidence="1" type="ordered locus">SpiGrapes_3106</name>
</gene>
<evidence type="ECO:0000313" key="2">
    <source>
        <dbReference type="Proteomes" id="UP000005632"/>
    </source>
</evidence>
<protein>
    <submittedName>
        <fullName evidence="1">Uncharacterized protein</fullName>
    </submittedName>
</protein>
<dbReference type="HOGENOM" id="CLU_2829013_0_0_12"/>
<dbReference type="AlphaFoldDB" id="G8QYZ4"/>
<reference evidence="1 2" key="1">
    <citation type="submission" date="2011-11" db="EMBL/GenBank/DDBJ databases">
        <title>Complete sequence of Spirochaeta sp. grapes.</title>
        <authorList>
            <consortium name="US DOE Joint Genome Institute"/>
            <person name="Lucas S."/>
            <person name="Han J."/>
            <person name="Lapidus A."/>
            <person name="Cheng J.-F."/>
            <person name="Goodwin L."/>
            <person name="Pitluck S."/>
            <person name="Peters L."/>
            <person name="Ovchinnikova G."/>
            <person name="Munk A.C."/>
            <person name="Detter J.C."/>
            <person name="Han C."/>
            <person name="Tapia R."/>
            <person name="Land M."/>
            <person name="Hauser L."/>
            <person name="Kyrpides N."/>
            <person name="Ivanova N."/>
            <person name="Pagani I."/>
            <person name="Ritalahtilisa K."/>
            <person name="Loeffler F."/>
            <person name="Woyke T."/>
        </authorList>
    </citation>
    <scope>NUCLEOTIDE SEQUENCE [LARGE SCALE GENOMIC DNA]</scope>
    <source>
        <strain evidence="2">ATCC BAA-1885 / DSM 22778 / Grapes</strain>
    </source>
</reference>
<keyword evidence="2" id="KW-1185">Reference proteome</keyword>
<dbReference type="KEGG" id="sgp:SpiGrapes_3106"/>
<proteinExistence type="predicted"/>
<name>G8QYZ4_SPHPG</name>
<organism evidence="1 2">
    <name type="scientific">Sphaerochaeta pleomorpha (strain ATCC BAA-1885 / DSM 22778 / Grapes)</name>
    <dbReference type="NCBI Taxonomy" id="158190"/>
    <lineage>
        <taxon>Bacteria</taxon>
        <taxon>Pseudomonadati</taxon>
        <taxon>Spirochaetota</taxon>
        <taxon>Spirochaetia</taxon>
        <taxon>Spirochaetales</taxon>
        <taxon>Sphaerochaetaceae</taxon>
        <taxon>Sphaerochaeta</taxon>
    </lineage>
</organism>
<dbReference type="EMBL" id="CP003155">
    <property type="protein sequence ID" value="AEV30853.1"/>
    <property type="molecule type" value="Genomic_DNA"/>
</dbReference>
<dbReference type="Proteomes" id="UP000005632">
    <property type="component" value="Chromosome"/>
</dbReference>
<dbReference type="STRING" id="158190.SpiGrapes_3106"/>